<dbReference type="PANTHER" id="PTHR21381:SF3">
    <property type="entry name" value="SGC REGION PROTEIN SGCQ-RELATED"/>
    <property type="match status" value="1"/>
</dbReference>
<gene>
    <name evidence="2" type="ORF">DES51_101189</name>
</gene>
<evidence type="ECO:0000313" key="3">
    <source>
        <dbReference type="Proteomes" id="UP000247612"/>
    </source>
</evidence>
<evidence type="ECO:0008006" key="4">
    <source>
        <dbReference type="Google" id="ProtNLM"/>
    </source>
</evidence>
<dbReference type="STRING" id="1034346.GCA_000313565_00186"/>
<dbReference type="NCBIfam" id="TIGR00259">
    <property type="entry name" value="thylakoid_BtpA"/>
    <property type="match status" value="1"/>
</dbReference>
<name>A0A318KVJ0_9FIRM</name>
<protein>
    <recommendedName>
        <fullName evidence="4">SgcQ protein</fullName>
    </recommendedName>
</protein>
<dbReference type="Proteomes" id="UP000247612">
    <property type="component" value="Unassembled WGS sequence"/>
</dbReference>
<reference evidence="2 3" key="1">
    <citation type="submission" date="2018-05" db="EMBL/GenBank/DDBJ databases">
        <title>Genomic Encyclopedia of Type Strains, Phase IV (KMG-IV): sequencing the most valuable type-strain genomes for metagenomic binning, comparative biology and taxonomic classification.</title>
        <authorList>
            <person name="Goeker M."/>
        </authorList>
    </citation>
    <scope>NUCLEOTIDE SEQUENCE [LARGE SCALE GENOMIC DNA]</scope>
    <source>
        <strain evidence="2 3">JC118</strain>
    </source>
</reference>
<comment type="similarity">
    <text evidence="1">Belongs to the BtpA family.</text>
</comment>
<comment type="caution">
    <text evidence="2">The sequence shown here is derived from an EMBL/GenBank/DDBJ whole genome shotgun (WGS) entry which is preliminary data.</text>
</comment>
<evidence type="ECO:0000313" key="2">
    <source>
        <dbReference type="EMBL" id="PXX81579.1"/>
    </source>
</evidence>
<dbReference type="EMBL" id="QJKH01000001">
    <property type="protein sequence ID" value="PXX81579.1"/>
    <property type="molecule type" value="Genomic_DNA"/>
</dbReference>
<sequence length="265" mass="28720">MWMKELFKTDKPVIGLVHLHALPTDPKYDPQSGVEGVLEAARFDLLALQEGGIDGVLFCNEFSIPYTHNVKTVTVACMARIIGELKPLIKVPFGVCVASDPMKGFDLAAAVGADFIREVLHGAFAGVYGINNVSPGDVERHRYEVGCGKIKTMTAVIPEGCAQLAERPLREVVKTLTFNLNPDTLLVYSSNPGSVIDIEQVKEIKAVSNTPVFASNGVKVETVEEILSVCDGCIVATGIKVDGEFYNQVDVTRVKQLMANAEKVR</sequence>
<organism evidence="2 3">
    <name type="scientific">Dielma fastidiosa</name>
    <dbReference type="NCBI Taxonomy" id="1034346"/>
    <lineage>
        <taxon>Bacteria</taxon>
        <taxon>Bacillati</taxon>
        <taxon>Bacillota</taxon>
        <taxon>Erysipelotrichia</taxon>
        <taxon>Erysipelotrichales</taxon>
        <taxon>Erysipelotrichaceae</taxon>
        <taxon>Dielma</taxon>
    </lineage>
</organism>
<dbReference type="OrthoDB" id="9791357at2"/>
<accession>A0A318KVJ0</accession>
<dbReference type="RefSeq" id="WP_022936494.1">
    <property type="nucleotide sequence ID" value="NZ_CABKRQ010000001.1"/>
</dbReference>
<evidence type="ECO:0000256" key="1">
    <source>
        <dbReference type="ARBA" id="ARBA00006007"/>
    </source>
</evidence>
<keyword evidence="3" id="KW-1185">Reference proteome</keyword>
<dbReference type="PIRSF" id="PIRSF005956">
    <property type="entry name" value="BtpA"/>
    <property type="match status" value="1"/>
</dbReference>
<dbReference type="AlphaFoldDB" id="A0A318KVJ0"/>
<proteinExistence type="inferred from homology"/>
<dbReference type="InterPro" id="IPR011060">
    <property type="entry name" value="RibuloseP-bd_barrel"/>
</dbReference>
<dbReference type="PANTHER" id="PTHR21381">
    <property type="entry name" value="ZGC:162297"/>
    <property type="match status" value="1"/>
</dbReference>
<dbReference type="InterPro" id="IPR005137">
    <property type="entry name" value="BtpA"/>
</dbReference>
<dbReference type="Pfam" id="PF03437">
    <property type="entry name" value="BtpA"/>
    <property type="match status" value="1"/>
</dbReference>
<dbReference type="SUPFAM" id="SSF51366">
    <property type="entry name" value="Ribulose-phoshate binding barrel"/>
    <property type="match status" value="1"/>
</dbReference>